<dbReference type="RefSeq" id="WP_269484245.1">
    <property type="nucleotide sequence ID" value="NZ_JAPXGO010000001.1"/>
</dbReference>
<dbReference type="EMBL" id="JAPXGO010000001">
    <property type="protein sequence ID" value="MCZ6159121.1"/>
    <property type="molecule type" value="Genomic_DNA"/>
</dbReference>
<evidence type="ECO:0000313" key="1">
    <source>
        <dbReference type="EMBL" id="MCZ6159121.1"/>
    </source>
</evidence>
<sequence length="118" mass="13840">MKTKKIEKEITYKGYKGCIILTWYGEFLHWRSAYVFIPKNNKLHGKHYSECEDLDVHGGVTFSEIGKIFKTKIEDDLELPDDAWVLGIDFNSVLGEWDIKDVEKELKRFINEVIKANK</sequence>
<accession>A0A9Q4KF62</accession>
<protein>
    <submittedName>
        <fullName evidence="1">Uncharacterized protein</fullName>
    </submittedName>
</protein>
<gene>
    <name evidence="1" type="ORF">O6B32_01270</name>
</gene>
<name>A0A9Q4KF62_9BACT</name>
<proteinExistence type="predicted"/>
<evidence type="ECO:0000313" key="2">
    <source>
        <dbReference type="Proteomes" id="UP001075225"/>
    </source>
</evidence>
<organism evidence="1 2">
    <name type="scientific">Campylobacter ureolyticus</name>
    <dbReference type="NCBI Taxonomy" id="827"/>
    <lineage>
        <taxon>Bacteria</taxon>
        <taxon>Pseudomonadati</taxon>
        <taxon>Campylobacterota</taxon>
        <taxon>Epsilonproteobacteria</taxon>
        <taxon>Campylobacterales</taxon>
        <taxon>Campylobacteraceae</taxon>
        <taxon>Campylobacter</taxon>
    </lineage>
</organism>
<reference evidence="1" key="1">
    <citation type="submission" date="2022-12" db="EMBL/GenBank/DDBJ databases">
        <title>Species Delineation and Comparative Genomics within the Campylobacter ureolyticus Complex.</title>
        <authorList>
            <person name="Maki J."/>
            <person name="Howard M."/>
            <person name="Connelly S."/>
            <person name="Hardy D.J."/>
            <person name="Cameron A."/>
        </authorList>
    </citation>
    <scope>NUCLEOTIDE SEQUENCE</scope>
    <source>
        <strain evidence="1">URMC_787</strain>
    </source>
</reference>
<dbReference type="Proteomes" id="UP001075225">
    <property type="component" value="Unassembled WGS sequence"/>
</dbReference>
<dbReference type="AlphaFoldDB" id="A0A9Q4KF62"/>
<comment type="caution">
    <text evidence="1">The sequence shown here is derived from an EMBL/GenBank/DDBJ whole genome shotgun (WGS) entry which is preliminary data.</text>
</comment>